<dbReference type="InterPro" id="IPR014710">
    <property type="entry name" value="RmlC-like_jellyroll"/>
</dbReference>
<feature type="binding site" evidence="3">
    <location>
        <position position="111"/>
    </location>
    <ligand>
        <name>Zn(2+)</name>
        <dbReference type="ChEBI" id="CHEBI:29105"/>
    </ligand>
</feature>
<evidence type="ECO:0000256" key="1">
    <source>
        <dbReference type="ARBA" id="ARBA00022723"/>
    </source>
</evidence>
<evidence type="ECO:0000313" key="6">
    <source>
        <dbReference type="EMBL" id="MSC33637.1"/>
    </source>
</evidence>
<keyword evidence="5" id="KW-0413">Isomerase</keyword>
<evidence type="ECO:0000256" key="4">
    <source>
        <dbReference type="PIRSR" id="PIRSR036894-2"/>
    </source>
</evidence>
<dbReference type="RefSeq" id="WP_020224259.1">
    <property type="nucleotide sequence ID" value="NZ_AP031450.1"/>
</dbReference>
<dbReference type="OrthoDB" id="9808275at2"/>
<accession>A0A6N7S898</accession>
<keyword evidence="8" id="KW-1185">Reference proteome</keyword>
<evidence type="ECO:0000256" key="2">
    <source>
        <dbReference type="ARBA" id="ARBA00022833"/>
    </source>
</evidence>
<feature type="binding site" evidence="3">
    <location>
        <position position="169"/>
    </location>
    <ligand>
        <name>Zn(2+)</name>
        <dbReference type="ChEBI" id="CHEBI:29105"/>
    </ligand>
</feature>
<dbReference type="Gene3D" id="2.60.120.10">
    <property type="entry name" value="Jelly Rolls"/>
    <property type="match status" value="1"/>
</dbReference>
<dbReference type="SUPFAM" id="SSF51182">
    <property type="entry name" value="RmlC-like cupins"/>
    <property type="match status" value="1"/>
</dbReference>
<evidence type="ECO:0000313" key="5">
    <source>
        <dbReference type="EMBL" id="MSA89882.1"/>
    </source>
</evidence>
<comment type="cofactor">
    <cofactor evidence="3">
        <name>Zn(2+)</name>
        <dbReference type="ChEBI" id="CHEBI:29105"/>
    </cofactor>
    <text evidence="3">Binds 1 zinc ion per subunit.</text>
</comment>
<dbReference type="GO" id="GO:0046872">
    <property type="term" value="F:metal ion binding"/>
    <property type="evidence" value="ECO:0007669"/>
    <property type="project" value="UniProtKB-KW"/>
</dbReference>
<dbReference type="PANTHER" id="PTHR42742:SF3">
    <property type="entry name" value="FRUCTOKINASE"/>
    <property type="match status" value="1"/>
</dbReference>
<gene>
    <name evidence="6" type="ORF">GKD88_10945</name>
    <name evidence="5" type="ORF">GKE08_11145</name>
</gene>
<comment type="caution">
    <text evidence="5">The sequence shown here is derived from an EMBL/GenBank/DDBJ whole genome shotgun (WGS) entry which is preliminary data.</text>
</comment>
<dbReference type="EMBL" id="WKPI01000019">
    <property type="protein sequence ID" value="MSC33637.1"/>
    <property type="molecule type" value="Genomic_DNA"/>
</dbReference>
<protein>
    <submittedName>
        <fullName evidence="5">Mannose-6-phosphate isomerase</fullName>
    </submittedName>
</protein>
<dbReference type="PIRSF" id="PIRSF036894">
    <property type="entry name" value="PMI_Firm_short"/>
    <property type="match status" value="1"/>
</dbReference>
<dbReference type="InterPro" id="IPR011051">
    <property type="entry name" value="RmlC_Cupin_sf"/>
</dbReference>
<dbReference type="Proteomes" id="UP000433575">
    <property type="component" value="Unassembled WGS sequence"/>
</dbReference>
<dbReference type="EMBL" id="WKPJ01000017">
    <property type="protein sequence ID" value="MSA89882.1"/>
    <property type="molecule type" value="Genomic_DNA"/>
</dbReference>
<sequence>MDKFYRIQPIYEERIWGGQKIREKFHYQTDLQNIAEAYHVIAIPGHLDNLVEGENIPLSQFYQQHRDLFDCDADALPVRLVTACADGKLSVHLHPTDAYGLAHDQMRGKIEGGFALTDSDAEVEFMIGHTAQSMEELKSKVENGEWDTLLRKVKGKATDFTHTPIGTLHAESGDGSVIMVAYSTNGDVTYRLYDYDRNDPKRPLNIQGVLDNIRIPDDEIRPYPVTPYQSKGCLIYDYYSKPKEYVGKRIKTTPNARYQQEEFMFILCLEGETAINGMKIKPGETLFVPAHSSELIFDQAADLCILSYLD</sequence>
<reference evidence="7 8" key="1">
    <citation type="journal article" date="2019" name="Nat. Med.">
        <title>A library of human gut bacterial isolates paired with longitudinal multiomics data enables mechanistic microbiome research.</title>
        <authorList>
            <person name="Poyet M."/>
            <person name="Groussin M."/>
            <person name="Gibbons S.M."/>
            <person name="Avila-Pacheco J."/>
            <person name="Jiang X."/>
            <person name="Kearney S.M."/>
            <person name="Perrotta A.R."/>
            <person name="Berdy B."/>
            <person name="Zhao S."/>
            <person name="Lieberman T.D."/>
            <person name="Swanson P.K."/>
            <person name="Smith M."/>
            <person name="Roesemann S."/>
            <person name="Alexander J.E."/>
            <person name="Rich S.A."/>
            <person name="Livny J."/>
            <person name="Vlamakis H."/>
            <person name="Clish C."/>
            <person name="Bullock K."/>
            <person name="Deik A."/>
            <person name="Scott J."/>
            <person name="Pierce K.A."/>
            <person name="Xavier R.J."/>
            <person name="Alm E.J."/>
        </authorList>
    </citation>
    <scope>NUCLEOTIDE SEQUENCE [LARGE SCALE GENOMIC DNA]</scope>
    <source>
        <strain evidence="5 7">BIOML-A4</strain>
        <strain evidence="6 8">BIOML-A5</strain>
    </source>
</reference>
<dbReference type="Proteomes" id="UP000480929">
    <property type="component" value="Unassembled WGS sequence"/>
</dbReference>
<dbReference type="GO" id="GO:0004476">
    <property type="term" value="F:mannose-6-phosphate isomerase activity"/>
    <property type="evidence" value="ECO:0007669"/>
    <property type="project" value="InterPro"/>
</dbReference>
<evidence type="ECO:0000256" key="3">
    <source>
        <dbReference type="PIRSR" id="PIRSR036894-1"/>
    </source>
</evidence>
<dbReference type="InterPro" id="IPR051804">
    <property type="entry name" value="Carb_Metab_Reg_Kinase/Isom"/>
</dbReference>
<name>A0A6N7S898_9FIRM</name>
<keyword evidence="2 3" id="KW-0862">Zinc</keyword>
<proteinExistence type="predicted"/>
<dbReference type="GeneID" id="42456106"/>
<keyword evidence="1 3" id="KW-0479">Metal-binding</keyword>
<feature type="binding site" evidence="3">
    <location>
        <position position="94"/>
    </location>
    <ligand>
        <name>Zn(2+)</name>
        <dbReference type="ChEBI" id="CHEBI:29105"/>
    </ligand>
</feature>
<dbReference type="CDD" id="cd07010">
    <property type="entry name" value="cupin_PMI_type_I_N_bac"/>
    <property type="match status" value="1"/>
</dbReference>
<dbReference type="InterPro" id="IPR014628">
    <property type="entry name" value="Man6P_isomerase_Firm_short"/>
</dbReference>
<dbReference type="GO" id="GO:0005975">
    <property type="term" value="P:carbohydrate metabolic process"/>
    <property type="evidence" value="ECO:0007669"/>
    <property type="project" value="InterPro"/>
</dbReference>
<feature type="active site" evidence="4">
    <location>
        <position position="191"/>
    </location>
</feature>
<dbReference type="PANTHER" id="PTHR42742">
    <property type="entry name" value="TRANSCRIPTIONAL REPRESSOR MPRA"/>
    <property type="match status" value="1"/>
</dbReference>
<evidence type="ECO:0000313" key="8">
    <source>
        <dbReference type="Proteomes" id="UP000480929"/>
    </source>
</evidence>
<organism evidence="5 7">
    <name type="scientific">Holdemania massiliensis</name>
    <dbReference type="NCBI Taxonomy" id="1468449"/>
    <lineage>
        <taxon>Bacteria</taxon>
        <taxon>Bacillati</taxon>
        <taxon>Bacillota</taxon>
        <taxon>Erysipelotrichia</taxon>
        <taxon>Erysipelotrichales</taxon>
        <taxon>Erysipelotrichaceae</taxon>
        <taxon>Holdemania</taxon>
    </lineage>
</organism>
<evidence type="ECO:0000313" key="7">
    <source>
        <dbReference type="Proteomes" id="UP000433575"/>
    </source>
</evidence>
<dbReference type="AlphaFoldDB" id="A0A6N7S898"/>